<sequence>MSVNKNILEKMSSAELEKYIKPDSRFMPQAIEYAFEILEARGRVFSPEEIEKKNTLIAEKQNNTEVMIHPYHTKAANLIYLSGALAVANIIWTYESLTSAMAVFIVLITLSFIFGMGYLAGKGTDWVKYVLLVILGLGLFALPIILMTLRSNPVLGVINITQTVLQIWAVIILFKVPKKTVHD</sequence>
<keyword evidence="1" id="KW-1133">Transmembrane helix</keyword>
<feature type="transmembrane region" description="Helical" evidence="1">
    <location>
        <begin position="126"/>
        <end position="148"/>
    </location>
</feature>
<evidence type="ECO:0000313" key="2">
    <source>
        <dbReference type="EMBL" id="KFF18162.1"/>
    </source>
</evidence>
<dbReference type="Proteomes" id="UP000028709">
    <property type="component" value="Unassembled WGS sequence"/>
</dbReference>
<dbReference type="eggNOG" id="ENOG5033KWM">
    <property type="taxonomic scope" value="Bacteria"/>
</dbReference>
<gene>
    <name evidence="2" type="ORF">IQ37_16785</name>
</gene>
<keyword evidence="1" id="KW-0812">Transmembrane</keyword>
<feature type="transmembrane region" description="Helical" evidence="1">
    <location>
        <begin position="75"/>
        <end position="94"/>
    </location>
</feature>
<evidence type="ECO:0000313" key="3">
    <source>
        <dbReference type="Proteomes" id="UP000028709"/>
    </source>
</evidence>
<keyword evidence="1" id="KW-0472">Membrane</keyword>
<evidence type="ECO:0000256" key="1">
    <source>
        <dbReference type="SAM" id="Phobius"/>
    </source>
</evidence>
<dbReference type="AlphaFoldDB" id="A0A086AN98"/>
<dbReference type="KEGG" id="cpip:CJF12_19530"/>
<dbReference type="RefSeq" id="WP_034687085.1">
    <property type="nucleotide sequence ID" value="NZ_CP023049.2"/>
</dbReference>
<accession>A0A086AN98</accession>
<name>A0A086AN98_9FLAO</name>
<feature type="transmembrane region" description="Helical" evidence="1">
    <location>
        <begin position="154"/>
        <end position="174"/>
    </location>
</feature>
<keyword evidence="3" id="KW-1185">Reference proteome</keyword>
<feature type="transmembrane region" description="Helical" evidence="1">
    <location>
        <begin position="100"/>
        <end position="119"/>
    </location>
</feature>
<organism evidence="2 3">
    <name type="scientific">Chryseobacterium piperi</name>
    <dbReference type="NCBI Taxonomy" id="558152"/>
    <lineage>
        <taxon>Bacteria</taxon>
        <taxon>Pseudomonadati</taxon>
        <taxon>Bacteroidota</taxon>
        <taxon>Flavobacteriia</taxon>
        <taxon>Flavobacteriales</taxon>
        <taxon>Weeksellaceae</taxon>
        <taxon>Chryseobacterium group</taxon>
        <taxon>Chryseobacterium</taxon>
    </lineage>
</organism>
<comment type="caution">
    <text evidence="2">The sequence shown here is derived from an EMBL/GenBank/DDBJ whole genome shotgun (WGS) entry which is preliminary data.</text>
</comment>
<protein>
    <submittedName>
        <fullName evidence="2">Uncharacterized protein</fullName>
    </submittedName>
</protein>
<proteinExistence type="predicted"/>
<reference evidence="2 3" key="1">
    <citation type="submission" date="2014-07" db="EMBL/GenBank/DDBJ databases">
        <title>Genome of Chryseobacterium piperi CTM.</title>
        <authorList>
            <person name="Pipes S.E."/>
            <person name="Stropko S.J."/>
            <person name="Newman J.D."/>
        </authorList>
    </citation>
    <scope>NUCLEOTIDE SEQUENCE [LARGE SCALE GENOMIC DNA]</scope>
    <source>
        <strain evidence="2 3">CTM</strain>
    </source>
</reference>
<dbReference type="EMBL" id="JPRJ01000042">
    <property type="protein sequence ID" value="KFF18162.1"/>
    <property type="molecule type" value="Genomic_DNA"/>
</dbReference>